<protein>
    <submittedName>
        <fullName evidence="1">Uncharacterized protein</fullName>
    </submittedName>
</protein>
<name>A0A2P6MC70_9GAMM</name>
<proteinExistence type="predicted"/>
<dbReference type="AlphaFoldDB" id="A0A2P6MC70"/>
<dbReference type="Proteomes" id="UP000241736">
    <property type="component" value="Unassembled WGS sequence"/>
</dbReference>
<sequence length="293" mass="31307">MLVASLLLFTSPATTAQSPDDEAERRWEFVAGSDVQYLVGFIRQYPDSPRVAQARAMLEASDAAPLARLVDPDPACRALVDARARSLLDDDLDDAPPAGYFESSPRWVAVPGGGDATAAPIEQRFTLSLIASAAGECSLIIRWRYGSGLGEACRCEPIEAGYVFPSRLASRLLDEHARFRGGALACGLPTEDADAYLAEATRAYGAKAAAQQARLDAGGTLYPTEEGEMKDIAHALSVLASAGPDEGIALRERARVEALPDDVRGRFCGQALPGLMAEARMRLVMLQTQVRSP</sequence>
<organism evidence="1 2">
    <name type="scientific">Arenimonas caeni</name>
    <dbReference type="NCBI Taxonomy" id="2058085"/>
    <lineage>
        <taxon>Bacteria</taxon>
        <taxon>Pseudomonadati</taxon>
        <taxon>Pseudomonadota</taxon>
        <taxon>Gammaproteobacteria</taxon>
        <taxon>Lysobacterales</taxon>
        <taxon>Lysobacteraceae</taxon>
        <taxon>Arenimonas</taxon>
    </lineage>
</organism>
<reference evidence="1 2" key="1">
    <citation type="submission" date="2018-03" db="EMBL/GenBank/DDBJ databases">
        <title>Arenimonas caeni sp. nov., isolated from activated sludge.</title>
        <authorList>
            <person name="Liu H."/>
        </authorList>
    </citation>
    <scope>NUCLEOTIDE SEQUENCE [LARGE SCALE GENOMIC DNA]</scope>
    <source>
        <strain evidence="2">z29</strain>
    </source>
</reference>
<dbReference type="EMBL" id="PVLF01000001">
    <property type="protein sequence ID" value="PRH83608.1"/>
    <property type="molecule type" value="Genomic_DNA"/>
</dbReference>
<evidence type="ECO:0000313" key="1">
    <source>
        <dbReference type="EMBL" id="PRH83608.1"/>
    </source>
</evidence>
<comment type="caution">
    <text evidence="1">The sequence shown here is derived from an EMBL/GenBank/DDBJ whole genome shotgun (WGS) entry which is preliminary data.</text>
</comment>
<evidence type="ECO:0000313" key="2">
    <source>
        <dbReference type="Proteomes" id="UP000241736"/>
    </source>
</evidence>
<gene>
    <name evidence="1" type="ORF">C6N40_00215</name>
</gene>
<keyword evidence="2" id="KW-1185">Reference proteome</keyword>
<accession>A0A2P6MC70</accession>